<organism evidence="2 3">
    <name type="scientific">Marilutibacter spongiae</name>
    <dbReference type="NCBI Taxonomy" id="2025720"/>
    <lineage>
        <taxon>Bacteria</taxon>
        <taxon>Pseudomonadati</taxon>
        <taxon>Pseudomonadota</taxon>
        <taxon>Gammaproteobacteria</taxon>
        <taxon>Lysobacterales</taxon>
        <taxon>Lysobacteraceae</taxon>
        <taxon>Marilutibacter</taxon>
    </lineage>
</organism>
<sequence length="165" mass="17924">MKWLALGACLVAGPVAAAQPTSMPAPPEAPEWFEHIETPTRLTVLVADCDAGPAPPQVGAFRAWRLDDGTLRVEGWVGHNGSQRVDVRWAKAWTVGPSLELAYRYQPEPHPGMPVMMCPAFSRLRFDVSGIGTMPRDVSIHAGRFVYDQKASVEIADPPAQAARP</sequence>
<dbReference type="EMBL" id="JACHTF010000011">
    <property type="protein sequence ID" value="MBB1061130.1"/>
    <property type="molecule type" value="Genomic_DNA"/>
</dbReference>
<proteinExistence type="predicted"/>
<reference evidence="2 3" key="1">
    <citation type="submission" date="2020-08" db="EMBL/GenBank/DDBJ databases">
        <authorList>
            <person name="Xu S."/>
            <person name="Li A."/>
        </authorList>
    </citation>
    <scope>NUCLEOTIDE SEQUENCE [LARGE SCALE GENOMIC DNA]</scope>
    <source>
        <strain evidence="2 3">119BY6-57</strain>
    </source>
</reference>
<feature type="chain" id="PRO_5030942039" evidence="1">
    <location>
        <begin position="18"/>
        <end position="165"/>
    </location>
</feature>
<dbReference type="AlphaFoldDB" id="A0A7W3TML3"/>
<name>A0A7W3TML3_9GAMM</name>
<protein>
    <submittedName>
        <fullName evidence="2">Uncharacterized protein</fullName>
    </submittedName>
</protein>
<dbReference type="Proteomes" id="UP000523196">
    <property type="component" value="Unassembled WGS sequence"/>
</dbReference>
<evidence type="ECO:0000313" key="2">
    <source>
        <dbReference type="EMBL" id="MBB1061130.1"/>
    </source>
</evidence>
<keyword evidence="1" id="KW-0732">Signal</keyword>
<comment type="caution">
    <text evidence="2">The sequence shown here is derived from an EMBL/GenBank/DDBJ whole genome shotgun (WGS) entry which is preliminary data.</text>
</comment>
<dbReference type="RefSeq" id="WP_182687663.1">
    <property type="nucleotide sequence ID" value="NZ_JACHTF010000011.1"/>
</dbReference>
<keyword evidence="3" id="KW-1185">Reference proteome</keyword>
<accession>A0A7W3TML3</accession>
<gene>
    <name evidence="2" type="ORF">H4F98_11185</name>
</gene>
<feature type="signal peptide" evidence="1">
    <location>
        <begin position="1"/>
        <end position="17"/>
    </location>
</feature>
<evidence type="ECO:0000313" key="3">
    <source>
        <dbReference type="Proteomes" id="UP000523196"/>
    </source>
</evidence>
<evidence type="ECO:0000256" key="1">
    <source>
        <dbReference type="SAM" id="SignalP"/>
    </source>
</evidence>